<feature type="domain" description="AB hydrolase-1" evidence="1">
    <location>
        <begin position="22"/>
        <end position="272"/>
    </location>
</feature>
<dbReference type="PANTHER" id="PTHR43433">
    <property type="entry name" value="HYDROLASE, ALPHA/BETA FOLD FAMILY PROTEIN"/>
    <property type="match status" value="1"/>
</dbReference>
<dbReference type="PATRIC" id="fig|1454001.3.peg.720"/>
<dbReference type="InterPro" id="IPR050471">
    <property type="entry name" value="AB_hydrolase"/>
</dbReference>
<sequence length="294" mass="31460">MPIVTANNLQIEYESFGNETAPAILLIMGLGAQLSRWNVELCQALVERGYRVLRFDNRDCGLSSKLDEAGVPDIGRALRRGVAPDAPYSLEDMAADCIGLLDALGIEAAHMVGASMGGAIAQIVAARYPERCLSLTSIMSTSSHPDLPRPSSEAAQALLAPLPAARDRESLIEDAIRRQLAVASPDYPSCPDRLRSQFVEEHERGFHPRGVTRQLAAFLASGDRRALLATIKAPTLVLHGADDPLIPLACGEDVAAHIPAAELRVIEGMAHDFPLALTEVFADAIAAVASRSQR</sequence>
<proteinExistence type="predicted"/>
<evidence type="ECO:0000313" key="2">
    <source>
        <dbReference type="EMBL" id="EXI68950.1"/>
    </source>
</evidence>
<keyword evidence="3" id="KW-1185">Reference proteome</keyword>
<name>A0A011NWG9_9PROT</name>
<dbReference type="SUPFAM" id="SSF53474">
    <property type="entry name" value="alpha/beta-Hydrolases"/>
    <property type="match status" value="1"/>
</dbReference>
<dbReference type="Pfam" id="PF00561">
    <property type="entry name" value="Abhydrolase_1"/>
    <property type="match status" value="1"/>
</dbReference>
<dbReference type="PANTHER" id="PTHR43433:SF5">
    <property type="entry name" value="AB HYDROLASE-1 DOMAIN-CONTAINING PROTEIN"/>
    <property type="match status" value="1"/>
</dbReference>
<dbReference type="EC" id="3.1.1.24" evidence="2"/>
<dbReference type="AlphaFoldDB" id="A0A011NWG9"/>
<dbReference type="GO" id="GO:0046503">
    <property type="term" value="P:glycerolipid catabolic process"/>
    <property type="evidence" value="ECO:0007669"/>
    <property type="project" value="TreeGrafter"/>
</dbReference>
<dbReference type="GO" id="GO:0047570">
    <property type="term" value="F:3-oxoadipate enol-lactonase activity"/>
    <property type="evidence" value="ECO:0007669"/>
    <property type="project" value="UniProtKB-EC"/>
</dbReference>
<evidence type="ECO:0000313" key="3">
    <source>
        <dbReference type="Proteomes" id="UP000020218"/>
    </source>
</evidence>
<gene>
    <name evidence="2" type="primary">catD_1</name>
    <name evidence="2" type="ORF">AW08_00776</name>
</gene>
<reference evidence="2" key="1">
    <citation type="submission" date="2014-02" db="EMBL/GenBank/DDBJ databases">
        <title>Expanding our view of genomic diversity in Candidatus Accumulibacter clades.</title>
        <authorList>
            <person name="Skennerton C.T."/>
            <person name="Barr J.J."/>
            <person name="Slater F.R."/>
            <person name="Bond P.L."/>
            <person name="Tyson G.W."/>
        </authorList>
    </citation>
    <scope>NUCLEOTIDE SEQUENCE [LARGE SCALE GENOMIC DNA]</scope>
</reference>
<dbReference type="STRING" id="1454001.AW08_00776"/>
<keyword evidence="2" id="KW-0378">Hydrolase</keyword>
<dbReference type="EMBL" id="JFAX01000003">
    <property type="protein sequence ID" value="EXI68950.1"/>
    <property type="molecule type" value="Genomic_DNA"/>
</dbReference>
<dbReference type="GO" id="GO:0004806">
    <property type="term" value="F:triacylglycerol lipase activity"/>
    <property type="evidence" value="ECO:0007669"/>
    <property type="project" value="TreeGrafter"/>
</dbReference>
<comment type="caution">
    <text evidence="2">The sequence shown here is derived from an EMBL/GenBank/DDBJ whole genome shotgun (WGS) entry which is preliminary data.</text>
</comment>
<organism evidence="2 3">
    <name type="scientific">Candidatus Accumulibacter adjunctus</name>
    <dbReference type="NCBI Taxonomy" id="1454001"/>
    <lineage>
        <taxon>Bacteria</taxon>
        <taxon>Pseudomonadati</taxon>
        <taxon>Pseudomonadota</taxon>
        <taxon>Betaproteobacteria</taxon>
        <taxon>Candidatus Accumulibacter</taxon>
    </lineage>
</organism>
<evidence type="ECO:0000259" key="1">
    <source>
        <dbReference type="Pfam" id="PF00561"/>
    </source>
</evidence>
<dbReference type="InterPro" id="IPR029058">
    <property type="entry name" value="AB_hydrolase_fold"/>
</dbReference>
<protein>
    <submittedName>
        <fullName evidence="2">3-oxoadipate enol-lactonase 2</fullName>
        <ecNumber evidence="2">3.1.1.24</ecNumber>
    </submittedName>
</protein>
<accession>A0A011NWG9</accession>
<dbReference type="InterPro" id="IPR000073">
    <property type="entry name" value="AB_hydrolase_1"/>
</dbReference>
<dbReference type="Gene3D" id="3.40.50.1820">
    <property type="entry name" value="alpha/beta hydrolase"/>
    <property type="match status" value="1"/>
</dbReference>
<dbReference type="Proteomes" id="UP000020218">
    <property type="component" value="Unassembled WGS sequence"/>
</dbReference>